<dbReference type="InterPro" id="IPR009033">
    <property type="entry name" value="Calreticulin/calnexin_P_dom_sf"/>
</dbReference>
<keyword evidence="11" id="KW-1185">Reference proteome</keyword>
<dbReference type="Proteomes" id="UP000037510">
    <property type="component" value="Unassembled WGS sequence"/>
</dbReference>
<dbReference type="GO" id="GO:0005509">
    <property type="term" value="F:calcium ion binding"/>
    <property type="evidence" value="ECO:0007669"/>
    <property type="project" value="InterPro"/>
</dbReference>
<feature type="non-terminal residue" evidence="10">
    <location>
        <position position="1"/>
    </location>
</feature>
<dbReference type="EMBL" id="JTDY01003944">
    <property type="protein sequence ID" value="KOB68799.1"/>
    <property type="molecule type" value="Genomic_DNA"/>
</dbReference>
<protein>
    <submittedName>
        <fullName evidence="10">Calnexin</fullName>
    </submittedName>
</protein>
<evidence type="ECO:0000313" key="11">
    <source>
        <dbReference type="Proteomes" id="UP000037510"/>
    </source>
</evidence>
<evidence type="ECO:0000256" key="8">
    <source>
        <dbReference type="RuleBase" id="RU362126"/>
    </source>
</evidence>
<proteinExistence type="inferred from homology"/>
<evidence type="ECO:0000256" key="3">
    <source>
        <dbReference type="ARBA" id="ARBA00022692"/>
    </source>
</evidence>
<dbReference type="GO" id="GO:0005789">
    <property type="term" value="C:endoplasmic reticulum membrane"/>
    <property type="evidence" value="ECO:0007669"/>
    <property type="project" value="UniProtKB-SubCell"/>
</dbReference>
<organism evidence="10 11">
    <name type="scientific">Operophtera brumata</name>
    <name type="common">Winter moth</name>
    <name type="synonym">Phalaena brumata</name>
    <dbReference type="NCBI Taxonomy" id="104452"/>
    <lineage>
        <taxon>Eukaryota</taxon>
        <taxon>Metazoa</taxon>
        <taxon>Ecdysozoa</taxon>
        <taxon>Arthropoda</taxon>
        <taxon>Hexapoda</taxon>
        <taxon>Insecta</taxon>
        <taxon>Pterygota</taxon>
        <taxon>Neoptera</taxon>
        <taxon>Endopterygota</taxon>
        <taxon>Lepidoptera</taxon>
        <taxon>Glossata</taxon>
        <taxon>Ditrysia</taxon>
        <taxon>Geometroidea</taxon>
        <taxon>Geometridae</taxon>
        <taxon>Larentiinae</taxon>
        <taxon>Operophtera</taxon>
    </lineage>
</organism>
<dbReference type="Pfam" id="PF00262">
    <property type="entry name" value="Calreticulin"/>
    <property type="match status" value="3"/>
</dbReference>
<feature type="compositionally biased region" description="Basic and acidic residues" evidence="9">
    <location>
        <begin position="304"/>
        <end position="315"/>
    </location>
</feature>
<evidence type="ECO:0000256" key="5">
    <source>
        <dbReference type="ARBA" id="ARBA00022989"/>
    </source>
</evidence>
<comment type="similarity">
    <text evidence="2 8">Belongs to the calreticulin family.</text>
</comment>
<dbReference type="PRINTS" id="PR00626">
    <property type="entry name" value="CALRETICULIN"/>
</dbReference>
<gene>
    <name evidence="10" type="ORF">OBRU01_17498</name>
</gene>
<keyword evidence="8" id="KW-0732">Signal</keyword>
<dbReference type="STRING" id="104452.A0A0L7L0K1"/>
<evidence type="ECO:0000256" key="9">
    <source>
        <dbReference type="SAM" id="MobiDB-lite"/>
    </source>
</evidence>
<feature type="compositionally biased region" description="Basic and acidic residues" evidence="9">
    <location>
        <begin position="281"/>
        <end position="296"/>
    </location>
</feature>
<evidence type="ECO:0000256" key="2">
    <source>
        <dbReference type="ARBA" id="ARBA00010983"/>
    </source>
</evidence>
<dbReference type="InterPro" id="IPR013320">
    <property type="entry name" value="ConA-like_dom_sf"/>
</dbReference>
<feature type="compositionally biased region" description="Basic and acidic residues" evidence="9">
    <location>
        <begin position="322"/>
        <end position="332"/>
    </location>
</feature>
<keyword evidence="6" id="KW-0472">Membrane</keyword>
<feature type="region of interest" description="Disordered" evidence="9">
    <location>
        <begin position="279"/>
        <end position="349"/>
    </location>
</feature>
<feature type="compositionally biased region" description="Polar residues" evidence="9">
    <location>
        <begin position="337"/>
        <end position="349"/>
    </location>
</feature>
<evidence type="ECO:0000256" key="6">
    <source>
        <dbReference type="ARBA" id="ARBA00023136"/>
    </source>
</evidence>
<keyword evidence="5" id="KW-1133">Transmembrane helix</keyword>
<feature type="signal peptide" evidence="8">
    <location>
        <begin position="1"/>
        <end position="26"/>
    </location>
</feature>
<keyword evidence="4 8" id="KW-0256">Endoplasmic reticulum</keyword>
<evidence type="ECO:0000313" key="10">
    <source>
        <dbReference type="EMBL" id="KOB68799.1"/>
    </source>
</evidence>
<evidence type="ECO:0000256" key="1">
    <source>
        <dbReference type="ARBA" id="ARBA00004389"/>
    </source>
</evidence>
<dbReference type="GO" id="GO:0051082">
    <property type="term" value="F:unfolded protein binding"/>
    <property type="evidence" value="ECO:0007669"/>
    <property type="project" value="InterPro"/>
</dbReference>
<dbReference type="PANTHER" id="PTHR11073">
    <property type="entry name" value="CALRETICULIN AND CALNEXIN"/>
    <property type="match status" value="1"/>
</dbReference>
<dbReference type="PANTHER" id="PTHR11073:SF1">
    <property type="entry name" value="CALNEXIN 14D-RELATED"/>
    <property type="match status" value="1"/>
</dbReference>
<dbReference type="SUPFAM" id="SSF49899">
    <property type="entry name" value="Concanavalin A-like lectins/glucanases"/>
    <property type="match status" value="1"/>
</dbReference>
<name>A0A0L7L0K1_OPEBR</name>
<dbReference type="AlphaFoldDB" id="A0A0L7L0K1"/>
<dbReference type="InterPro" id="IPR001580">
    <property type="entry name" value="Calret/calnex"/>
</dbReference>
<dbReference type="InterPro" id="IPR018124">
    <property type="entry name" value="Calret/calnex_CS"/>
</dbReference>
<comment type="subcellular location">
    <subcellularLocation>
        <location evidence="1">Endoplasmic reticulum membrane</location>
        <topology evidence="1">Single-pass membrane protein</topology>
    </subcellularLocation>
</comment>
<comment type="caution">
    <text evidence="10">The sequence shown here is derived from an EMBL/GenBank/DDBJ whole genome shotgun (WGS) entry which is preliminary data.</text>
</comment>
<evidence type="ECO:0000256" key="7">
    <source>
        <dbReference type="ARBA" id="ARBA00023186"/>
    </source>
</evidence>
<dbReference type="SUPFAM" id="SSF63887">
    <property type="entry name" value="P-domain of calnexin/calreticulin"/>
    <property type="match status" value="1"/>
</dbReference>
<keyword evidence="3" id="KW-0812">Transmembrane</keyword>
<dbReference type="GO" id="GO:0006457">
    <property type="term" value="P:protein folding"/>
    <property type="evidence" value="ECO:0007669"/>
    <property type="project" value="InterPro"/>
</dbReference>
<dbReference type="GO" id="GO:0036503">
    <property type="term" value="P:ERAD pathway"/>
    <property type="evidence" value="ECO:0007669"/>
    <property type="project" value="TreeGrafter"/>
</dbReference>
<evidence type="ECO:0000256" key="4">
    <source>
        <dbReference type="ARBA" id="ARBA00022824"/>
    </source>
</evidence>
<reference evidence="10 11" key="1">
    <citation type="journal article" date="2015" name="Genome Biol. Evol.">
        <title>The genome of winter moth (Operophtera brumata) provides a genomic perspective on sexual dimorphism and phenology.</title>
        <authorList>
            <person name="Derks M.F."/>
            <person name="Smit S."/>
            <person name="Salis L."/>
            <person name="Schijlen E."/>
            <person name="Bossers A."/>
            <person name="Mateman C."/>
            <person name="Pijl A.S."/>
            <person name="de Ridder D."/>
            <person name="Groenen M.A."/>
            <person name="Visser M.E."/>
            <person name="Megens H.J."/>
        </authorList>
    </citation>
    <scope>NUCLEOTIDE SEQUENCE [LARGE SCALE GENOMIC DNA]</scope>
    <source>
        <strain evidence="10">WM2013NL</strain>
        <tissue evidence="10">Head and thorax</tissue>
    </source>
</reference>
<feature type="chain" id="PRO_5005394641" evidence="8">
    <location>
        <begin position="27"/>
        <end position="361"/>
    </location>
</feature>
<sequence>NMAPFRSKVLFGCLLVLVSAAVLVKAEEAVDEATVEVEEEVEEYTSPEIPKRVYFAEHFDDSKAFGKKWVKSEAKKQGVDEDIAKYDGKWELKTPARKIFKDDLGLVLTTEAKHAAISALLDKPFEFKDKPLFHDQTAYTIMFGPDKCGNDNKLHFIFRHKNPKNGTIEEKHSKKPTVLVDSKEVNSGSLLEDFTPAIVDPTAQKPEDWDEEAPAQIIDPNAAPLIDNPLCATAPGCGPWSPPTIPNPNFKLLFDNLIVTDDELIAELWAAQTYTLKRAKMSRDSDPIGESKKVDAVAEDDPHESEPESDSRASDAEAEPQDSPKARSKADLEGPSAETQTESDSAEVSRSLGQILLVMIV</sequence>
<keyword evidence="7 8" id="KW-0143">Chaperone</keyword>
<dbReference type="PROSITE" id="PS00804">
    <property type="entry name" value="CALRETICULIN_2"/>
    <property type="match status" value="1"/>
</dbReference>
<accession>A0A0L7L0K1</accession>
<dbReference type="Gene3D" id="2.60.120.200">
    <property type="match status" value="2"/>
</dbReference>
<dbReference type="PROSITE" id="PS00805">
    <property type="entry name" value="CALRETICULIN_REPEAT"/>
    <property type="match status" value="1"/>
</dbReference>